<dbReference type="Pfam" id="PF13204">
    <property type="entry name" value="Apiosidase"/>
    <property type="match status" value="1"/>
</dbReference>
<keyword evidence="2" id="KW-1185">Reference proteome</keyword>
<dbReference type="Proteomes" id="UP000287394">
    <property type="component" value="Chromosome"/>
</dbReference>
<dbReference type="SUPFAM" id="SSF51445">
    <property type="entry name" value="(Trans)glycosidases"/>
    <property type="match status" value="1"/>
</dbReference>
<proteinExistence type="predicted"/>
<evidence type="ECO:0000313" key="1">
    <source>
        <dbReference type="EMBL" id="BDI30508.1"/>
    </source>
</evidence>
<dbReference type="OrthoDB" id="59486at2"/>
<organism evidence="1 2">
    <name type="scientific">Capsulimonas corticalis</name>
    <dbReference type="NCBI Taxonomy" id="2219043"/>
    <lineage>
        <taxon>Bacteria</taxon>
        <taxon>Bacillati</taxon>
        <taxon>Armatimonadota</taxon>
        <taxon>Armatimonadia</taxon>
        <taxon>Capsulimonadales</taxon>
        <taxon>Capsulimonadaceae</taxon>
        <taxon>Capsulimonas</taxon>
    </lineage>
</organism>
<reference evidence="1 2" key="1">
    <citation type="journal article" date="2019" name="Int. J. Syst. Evol. Microbiol.">
        <title>Capsulimonas corticalis gen. nov., sp. nov., an aerobic capsulated bacterium, of a novel bacterial order, Capsulimonadales ord. nov., of the class Armatimonadia of the phylum Armatimonadetes.</title>
        <authorList>
            <person name="Li J."/>
            <person name="Kudo C."/>
            <person name="Tonouchi A."/>
        </authorList>
    </citation>
    <scope>NUCLEOTIDE SEQUENCE [LARGE SCALE GENOMIC DNA]</scope>
    <source>
        <strain evidence="1 2">AX-7</strain>
    </source>
</reference>
<dbReference type="Gene3D" id="3.20.20.80">
    <property type="entry name" value="Glycosidases"/>
    <property type="match status" value="1"/>
</dbReference>
<dbReference type="InterPro" id="IPR024749">
    <property type="entry name" value="Collagen-bd_put"/>
</dbReference>
<gene>
    <name evidence="1" type="ORF">CCAX7_25590</name>
</gene>
<dbReference type="EMBL" id="AP025739">
    <property type="protein sequence ID" value="BDI30508.1"/>
    <property type="molecule type" value="Genomic_DNA"/>
</dbReference>
<dbReference type="KEGG" id="ccot:CCAX7_25590"/>
<accession>A0A402CVS4</accession>
<dbReference type="InterPro" id="IPR017853">
    <property type="entry name" value="GH"/>
</dbReference>
<dbReference type="PANTHER" id="PTHR37836">
    <property type="entry name" value="LMO1036 PROTEIN"/>
    <property type="match status" value="1"/>
</dbReference>
<dbReference type="PANTHER" id="PTHR37836:SF3">
    <property type="entry name" value="ENDOGLUCANASE"/>
    <property type="match status" value="1"/>
</dbReference>
<dbReference type="InterPro" id="IPR025277">
    <property type="entry name" value="Apiosidase-like_cat_dom"/>
</dbReference>
<sequence>MNPLPRLQVSDRNPHLLMTEEGSPFFLLGDTAWELFHRLTFAEAETYFANRAAKGFNVICAVALSEVDGLRVPSADRHLPFHDFDPRRPNEAYFASVDAKIEQAAAHGLYVGFLPTWGDKLTAPWGAGPRIFHENDPETARAYGLWLGERYRDTTNLIWILGGDRPADLSEISPSWPYPWDAGFQKSTDWKPLWRAMAEGISEGTAGRALFSYHPQGGALSTSQLLQGETWLHVHMMQSGHGAGADVPVWDWIARDYDLAPVRPTLDAEPNYEDHPVNPWPVFDPANGYFRAYDVRKQCYRSVFAGGCGVIYGHHSVWQFWDGVRENINHADRFWTEALDRPGAFQVGYLRRLLESRPGAGRVPGDLLLASDLGEGGTRICATRDALGAYALIYLPKAGQEVDVRLHMLAGPRVRAAWFDPRSGQEAQLIGEYPARGSQRFVSPGAATDPEMDWVLTLDSSE</sequence>
<name>A0A402CVS4_9BACT</name>
<dbReference type="RefSeq" id="WP_119321457.1">
    <property type="nucleotide sequence ID" value="NZ_AP025739.1"/>
</dbReference>
<dbReference type="AlphaFoldDB" id="A0A402CVS4"/>
<evidence type="ECO:0000313" key="2">
    <source>
        <dbReference type="Proteomes" id="UP000287394"/>
    </source>
</evidence>
<protein>
    <submittedName>
        <fullName evidence="1">Uncharacterized protein</fullName>
    </submittedName>
</protein>
<dbReference type="Pfam" id="PF12904">
    <property type="entry name" value="Collagen_bind_2"/>
    <property type="match status" value="1"/>
</dbReference>